<dbReference type="Gene3D" id="3.30.390.30">
    <property type="match status" value="1"/>
</dbReference>
<dbReference type="STRING" id="1215343.B488_07370"/>
<dbReference type="Pfam" id="PF02852">
    <property type="entry name" value="Pyr_redox_dim"/>
    <property type="match status" value="1"/>
</dbReference>
<feature type="domain" description="FAD/NAD(P)-binding" evidence="16">
    <location>
        <begin position="5"/>
        <end position="319"/>
    </location>
</feature>
<dbReference type="SUPFAM" id="SSF51905">
    <property type="entry name" value="FAD/NAD(P)-binding domain"/>
    <property type="match status" value="1"/>
</dbReference>
<evidence type="ECO:0000256" key="10">
    <source>
        <dbReference type="PIRSR" id="PIRSR000350-2"/>
    </source>
</evidence>
<dbReference type="EC" id="1.8.1.7" evidence="14"/>
<organism evidence="17 18">
    <name type="scientific">Liberibacter crescens (strain BT-1)</name>
    <dbReference type="NCBI Taxonomy" id="1215343"/>
    <lineage>
        <taxon>Bacteria</taxon>
        <taxon>Pseudomonadati</taxon>
        <taxon>Pseudomonadota</taxon>
        <taxon>Alphaproteobacteria</taxon>
        <taxon>Hyphomicrobiales</taxon>
        <taxon>Rhizobiaceae</taxon>
        <taxon>Liberibacter</taxon>
    </lineage>
</organism>
<dbReference type="eggNOG" id="COG1249">
    <property type="taxonomic scope" value="Bacteria"/>
</dbReference>
<dbReference type="EMBL" id="CP003789">
    <property type="protein sequence ID" value="AGA64729.1"/>
    <property type="molecule type" value="Genomic_DNA"/>
</dbReference>
<feature type="disulfide bond" description="Redox-active" evidence="12">
    <location>
        <begin position="42"/>
        <end position="47"/>
    </location>
</feature>
<keyword evidence="3 13" id="KW-0285">Flavoprotein</keyword>
<evidence type="ECO:0000256" key="5">
    <source>
        <dbReference type="ARBA" id="ARBA00022857"/>
    </source>
</evidence>
<dbReference type="AlphaFoldDB" id="L0ET67"/>
<comment type="cofactor">
    <cofactor evidence="11">
        <name>FAD</name>
        <dbReference type="ChEBI" id="CHEBI:57692"/>
    </cofactor>
    <text evidence="11">Binds 1 FAD per subunit.</text>
</comment>
<feature type="domain" description="Pyridine nucleotide-disulphide oxidoreductase dimerisation" evidence="15">
    <location>
        <begin position="339"/>
        <end position="446"/>
    </location>
</feature>
<evidence type="ECO:0000256" key="2">
    <source>
        <dbReference type="ARBA" id="ARBA00011738"/>
    </source>
</evidence>
<dbReference type="InterPro" id="IPR046952">
    <property type="entry name" value="GSHR/TRXR-like"/>
</dbReference>
<dbReference type="Gene3D" id="3.50.50.60">
    <property type="entry name" value="FAD/NAD(P)-binding domain"/>
    <property type="match status" value="2"/>
</dbReference>
<dbReference type="GO" id="GO:0050661">
    <property type="term" value="F:NADP binding"/>
    <property type="evidence" value="ECO:0007669"/>
    <property type="project" value="InterPro"/>
</dbReference>
<reference evidence="17 18" key="1">
    <citation type="journal article" date="2012" name="Stand. Genomic Sci.">
        <title>Complete genome sequence of Liberibacter crescens BT-1.</title>
        <authorList>
            <person name="Leonard M.T."/>
            <person name="Fagen J.R."/>
            <person name="Davis-Richardson A.G."/>
            <person name="Davis M.J."/>
            <person name="Triplett E.W."/>
        </authorList>
    </citation>
    <scope>NUCLEOTIDE SEQUENCE [LARGE SCALE GENOMIC DNA]</scope>
    <source>
        <strain evidence="17 18">BT-1</strain>
    </source>
</reference>
<dbReference type="NCBIfam" id="TIGR01424">
    <property type="entry name" value="gluta_reduc_2"/>
    <property type="match status" value="1"/>
</dbReference>
<keyword evidence="4 11" id="KW-0274">FAD</keyword>
<evidence type="ECO:0000256" key="9">
    <source>
        <dbReference type="ARBA" id="ARBA00049142"/>
    </source>
</evidence>
<evidence type="ECO:0000259" key="15">
    <source>
        <dbReference type="Pfam" id="PF02852"/>
    </source>
</evidence>
<dbReference type="GO" id="GO:0034599">
    <property type="term" value="P:cellular response to oxidative stress"/>
    <property type="evidence" value="ECO:0007669"/>
    <property type="project" value="TreeGrafter"/>
</dbReference>
<feature type="binding site" evidence="11">
    <location>
        <position position="263"/>
    </location>
    <ligand>
        <name>NAD(+)</name>
        <dbReference type="ChEBI" id="CHEBI:57540"/>
    </ligand>
</feature>
<accession>L0ET67</accession>
<comment type="similarity">
    <text evidence="1 13">Belongs to the class-I pyridine nucleotide-disulfide oxidoreductase family.</text>
</comment>
<dbReference type="InterPro" id="IPR036188">
    <property type="entry name" value="FAD/NAD-bd_sf"/>
</dbReference>
<dbReference type="GO" id="GO:0045454">
    <property type="term" value="P:cell redox homeostasis"/>
    <property type="evidence" value="ECO:0007669"/>
    <property type="project" value="InterPro"/>
</dbReference>
<dbReference type="InterPro" id="IPR023753">
    <property type="entry name" value="FAD/NAD-binding_dom"/>
</dbReference>
<proteinExistence type="inferred from homology"/>
<dbReference type="InterPro" id="IPR006324">
    <property type="entry name" value="GSHR"/>
</dbReference>
<dbReference type="HOGENOM" id="CLU_016755_2_1_5"/>
<dbReference type="PRINTS" id="PR00411">
    <property type="entry name" value="PNDRDTASEI"/>
</dbReference>
<evidence type="ECO:0000256" key="8">
    <source>
        <dbReference type="ARBA" id="ARBA00023284"/>
    </source>
</evidence>
<sequence>MSYDYDLFVIGAGSGGIRSARLAAQLGKKVAIAEEYRLGGTCVIKGCIPKKILFYASQYSEHLQDCLGFGWRVGQYDFDWKALISAKDNEISRLENLYRDILSRVGVDILQARASLVDSHTIHLENMNRAVTARHIVIASGSSPNRMEAMPGHEFCITSDEIFFLEKLPESILILGSGYIAVEFANILHGFGVKTILLHRGKEVLSQFDSDIRQGLTRAMIDKGISIISEDHIKAIFQKGMCLEAETKSGKSILVDQVLLATGRKPNTGNMGLERAGVEIDSRNAICTNEYFQTNIQSIFAIGDVINRVQLTPVAIHEAMCFVETVFKNNPVFPDYDCIPTAVFSQPEVACVGLTEEAAMATFPSLEIYKAQFKPMKSTLSMRSDYTIMKLIVNSVDRKVLGVHILGHVASEMIQVIGVCVKAGCSKDDFDRCIAVHPTAAEELVTIYSPSYYIKDGCKVSYQS</sequence>
<dbReference type="NCBIfam" id="NF004776">
    <property type="entry name" value="PRK06116.1"/>
    <property type="match status" value="1"/>
</dbReference>
<evidence type="ECO:0000313" key="17">
    <source>
        <dbReference type="EMBL" id="AGA64729.1"/>
    </source>
</evidence>
<dbReference type="InterPro" id="IPR001100">
    <property type="entry name" value="Pyr_nuc-diS_OxRdtase"/>
</dbReference>
<feature type="binding site" evidence="11">
    <location>
        <position position="304"/>
    </location>
    <ligand>
        <name>FAD</name>
        <dbReference type="ChEBI" id="CHEBI:57692"/>
    </ligand>
</feature>
<evidence type="ECO:0000313" key="18">
    <source>
        <dbReference type="Proteomes" id="UP000010799"/>
    </source>
</evidence>
<keyword evidence="8 13" id="KW-0676">Redox-active center</keyword>
<dbReference type="PIRSF" id="PIRSF000350">
    <property type="entry name" value="Mercury_reductase_MerA"/>
    <property type="match status" value="1"/>
</dbReference>
<evidence type="ECO:0000256" key="12">
    <source>
        <dbReference type="PIRSR" id="PIRSR000350-4"/>
    </source>
</evidence>
<evidence type="ECO:0000259" key="16">
    <source>
        <dbReference type="Pfam" id="PF07992"/>
    </source>
</evidence>
<keyword evidence="6 13" id="KW-0560">Oxidoreductase</keyword>
<gene>
    <name evidence="17" type="ordered locus">B488_07370</name>
</gene>
<dbReference type="GO" id="GO:0004362">
    <property type="term" value="F:glutathione-disulfide reductase (NADPH) activity"/>
    <property type="evidence" value="ECO:0007669"/>
    <property type="project" value="UniProtKB-EC"/>
</dbReference>
<dbReference type="KEGG" id="lcc:B488_07370"/>
<evidence type="ECO:0000256" key="3">
    <source>
        <dbReference type="ARBA" id="ARBA00022630"/>
    </source>
</evidence>
<dbReference type="PRINTS" id="PR00368">
    <property type="entry name" value="FADPNR"/>
</dbReference>
<feature type="binding site" evidence="11">
    <location>
        <begin position="176"/>
        <end position="183"/>
    </location>
    <ligand>
        <name>NAD(+)</name>
        <dbReference type="ChEBI" id="CHEBI:57540"/>
    </ligand>
</feature>
<feature type="binding site" evidence="11">
    <location>
        <position position="51"/>
    </location>
    <ligand>
        <name>FAD</name>
        <dbReference type="ChEBI" id="CHEBI:57692"/>
    </ligand>
</feature>
<dbReference type="PATRIC" id="fig|1215343.11.peg.759"/>
<evidence type="ECO:0000256" key="6">
    <source>
        <dbReference type="ARBA" id="ARBA00023002"/>
    </source>
</evidence>
<protein>
    <recommendedName>
        <fullName evidence="14">Glutathione reductase</fullName>
        <shortName evidence="14">GRase</shortName>
        <ecNumber evidence="14">1.8.1.7</ecNumber>
    </recommendedName>
</protein>
<evidence type="ECO:0000256" key="7">
    <source>
        <dbReference type="ARBA" id="ARBA00023157"/>
    </source>
</evidence>
<comment type="catalytic activity">
    <reaction evidence="9 14">
        <text>2 glutathione + NADP(+) = glutathione disulfide + NADPH + H(+)</text>
        <dbReference type="Rhea" id="RHEA:11740"/>
        <dbReference type="ChEBI" id="CHEBI:15378"/>
        <dbReference type="ChEBI" id="CHEBI:57783"/>
        <dbReference type="ChEBI" id="CHEBI:57925"/>
        <dbReference type="ChEBI" id="CHEBI:58297"/>
        <dbReference type="ChEBI" id="CHEBI:58349"/>
        <dbReference type="EC" id="1.8.1.7"/>
    </reaction>
</comment>
<comment type="function">
    <text evidence="14">Catalyzes the reduction of glutathione disulfide (GSSG) to reduced glutathione (GSH).</text>
</comment>
<dbReference type="GO" id="GO:0050660">
    <property type="term" value="F:flavin adenine dinucleotide binding"/>
    <property type="evidence" value="ECO:0007669"/>
    <property type="project" value="InterPro"/>
</dbReference>
<keyword evidence="11" id="KW-0520">NAD</keyword>
<dbReference type="InterPro" id="IPR012999">
    <property type="entry name" value="Pyr_OxRdtase_I_AS"/>
</dbReference>
<keyword evidence="18" id="KW-1185">Reference proteome</keyword>
<dbReference type="GO" id="GO:0005829">
    <property type="term" value="C:cytosol"/>
    <property type="evidence" value="ECO:0007669"/>
    <property type="project" value="TreeGrafter"/>
</dbReference>
<keyword evidence="7" id="KW-1015">Disulfide bond</keyword>
<dbReference type="RefSeq" id="WP_015273156.1">
    <property type="nucleotide sequence ID" value="NC_019907.1"/>
</dbReference>
<evidence type="ECO:0000256" key="13">
    <source>
        <dbReference type="RuleBase" id="RU003691"/>
    </source>
</evidence>
<dbReference type="PANTHER" id="PTHR42737">
    <property type="entry name" value="GLUTATHIONE REDUCTASE"/>
    <property type="match status" value="1"/>
</dbReference>
<dbReference type="InterPro" id="IPR016156">
    <property type="entry name" value="FAD/NAD-linked_Rdtase_dimer_sf"/>
</dbReference>
<name>L0ET67_LIBCB</name>
<keyword evidence="5 14" id="KW-0521">NADP</keyword>
<evidence type="ECO:0000256" key="4">
    <source>
        <dbReference type="ARBA" id="ARBA00022827"/>
    </source>
</evidence>
<keyword evidence="11" id="KW-0547">Nucleotide-binding</keyword>
<dbReference type="Pfam" id="PF07992">
    <property type="entry name" value="Pyr_redox_2"/>
    <property type="match status" value="1"/>
</dbReference>
<evidence type="ECO:0000256" key="14">
    <source>
        <dbReference type="RuleBase" id="RU365040"/>
    </source>
</evidence>
<dbReference type="Proteomes" id="UP000010799">
    <property type="component" value="Chromosome"/>
</dbReference>
<dbReference type="PANTHER" id="PTHR42737:SF2">
    <property type="entry name" value="GLUTATHIONE REDUCTASE"/>
    <property type="match status" value="1"/>
</dbReference>
<comment type="subunit">
    <text evidence="2">Homodimer.</text>
</comment>
<feature type="active site" description="Proton acceptor" evidence="10">
    <location>
        <position position="437"/>
    </location>
</feature>
<dbReference type="SUPFAM" id="SSF55424">
    <property type="entry name" value="FAD/NAD-linked reductases, dimerisation (C-terminal) domain"/>
    <property type="match status" value="1"/>
</dbReference>
<evidence type="ECO:0000256" key="1">
    <source>
        <dbReference type="ARBA" id="ARBA00007532"/>
    </source>
</evidence>
<dbReference type="InterPro" id="IPR004099">
    <property type="entry name" value="Pyr_nucl-diS_OxRdtase_dimer"/>
</dbReference>
<evidence type="ECO:0000256" key="11">
    <source>
        <dbReference type="PIRSR" id="PIRSR000350-3"/>
    </source>
</evidence>
<dbReference type="GO" id="GO:0006749">
    <property type="term" value="P:glutathione metabolic process"/>
    <property type="evidence" value="ECO:0007669"/>
    <property type="project" value="InterPro"/>
</dbReference>
<dbReference type="PROSITE" id="PS00076">
    <property type="entry name" value="PYRIDINE_REDOX_1"/>
    <property type="match status" value="1"/>
</dbReference>